<reference evidence="2" key="1">
    <citation type="submission" date="2018-05" db="EMBL/GenBank/DDBJ databases">
        <authorList>
            <person name="Lanie J.A."/>
            <person name="Ng W.-L."/>
            <person name="Kazmierczak K.M."/>
            <person name="Andrzejewski T.M."/>
            <person name="Davidsen T.M."/>
            <person name="Wayne K.J."/>
            <person name="Tettelin H."/>
            <person name="Glass J.I."/>
            <person name="Rusch D."/>
            <person name="Podicherti R."/>
            <person name="Tsui H.-C.T."/>
            <person name="Winkler M.E."/>
        </authorList>
    </citation>
    <scope>NUCLEOTIDE SEQUENCE</scope>
</reference>
<feature type="compositionally biased region" description="Polar residues" evidence="1">
    <location>
        <begin position="37"/>
        <end position="47"/>
    </location>
</feature>
<protein>
    <submittedName>
        <fullName evidence="2">Uncharacterized protein</fullName>
    </submittedName>
</protein>
<proteinExistence type="predicted"/>
<evidence type="ECO:0000313" key="2">
    <source>
        <dbReference type="EMBL" id="SVE26291.1"/>
    </source>
</evidence>
<dbReference type="AlphaFoldDB" id="A0A383C294"/>
<dbReference type="EMBL" id="UINC01205220">
    <property type="protein sequence ID" value="SVE26291.1"/>
    <property type="molecule type" value="Genomic_DNA"/>
</dbReference>
<gene>
    <name evidence="2" type="ORF">METZ01_LOCUS479145</name>
</gene>
<evidence type="ECO:0000256" key="1">
    <source>
        <dbReference type="SAM" id="MobiDB-lite"/>
    </source>
</evidence>
<accession>A0A383C294</accession>
<organism evidence="2">
    <name type="scientific">marine metagenome</name>
    <dbReference type="NCBI Taxonomy" id="408172"/>
    <lineage>
        <taxon>unclassified sequences</taxon>
        <taxon>metagenomes</taxon>
        <taxon>ecological metagenomes</taxon>
    </lineage>
</organism>
<name>A0A383C294_9ZZZZ</name>
<feature type="region of interest" description="Disordered" evidence="1">
    <location>
        <begin position="19"/>
        <end position="47"/>
    </location>
</feature>
<sequence length="47" mass="5097">MASPQAPSTPLARCGLASAQPHLHARSHAPEEMELTSHLSNEYEQTI</sequence>